<keyword evidence="7" id="KW-0804">Transcription</keyword>
<dbReference type="eggNOG" id="COG2207">
    <property type="taxonomic scope" value="Bacteria"/>
</dbReference>
<dbReference type="GO" id="GO:0003700">
    <property type="term" value="F:DNA-binding transcription factor activity"/>
    <property type="evidence" value="ECO:0007669"/>
    <property type="project" value="InterPro"/>
</dbReference>
<evidence type="ECO:0000313" key="11">
    <source>
        <dbReference type="EMBL" id="EOT87268.1"/>
    </source>
</evidence>
<evidence type="ECO:0000313" key="12">
    <source>
        <dbReference type="Proteomes" id="UP000015961"/>
    </source>
</evidence>
<keyword evidence="5" id="KW-0805">Transcription regulation</keyword>
<evidence type="ECO:0000256" key="3">
    <source>
        <dbReference type="ARBA" id="ARBA00022553"/>
    </source>
</evidence>
<feature type="domain" description="Response regulatory" evidence="10">
    <location>
        <begin position="3"/>
        <end position="120"/>
    </location>
</feature>
<dbReference type="InterPro" id="IPR018060">
    <property type="entry name" value="HTH_AraC"/>
</dbReference>
<keyword evidence="4" id="KW-0902">Two-component regulatory system</keyword>
<evidence type="ECO:0000259" key="9">
    <source>
        <dbReference type="PROSITE" id="PS01124"/>
    </source>
</evidence>
<dbReference type="GO" id="GO:0043565">
    <property type="term" value="F:sequence-specific DNA binding"/>
    <property type="evidence" value="ECO:0007669"/>
    <property type="project" value="InterPro"/>
</dbReference>
<dbReference type="OrthoDB" id="342399at2"/>
<evidence type="ECO:0000256" key="2">
    <source>
        <dbReference type="ARBA" id="ARBA00022490"/>
    </source>
</evidence>
<feature type="modified residue" description="4-aspartylphosphate" evidence="8">
    <location>
        <position position="55"/>
    </location>
</feature>
<dbReference type="CDD" id="cd17536">
    <property type="entry name" value="REC_YesN-like"/>
    <property type="match status" value="1"/>
</dbReference>
<evidence type="ECO:0000256" key="7">
    <source>
        <dbReference type="ARBA" id="ARBA00023163"/>
    </source>
</evidence>
<dbReference type="PANTHER" id="PTHR42713:SF3">
    <property type="entry name" value="TRANSCRIPTIONAL REGULATORY PROTEIN HPTR"/>
    <property type="match status" value="1"/>
</dbReference>
<dbReference type="STRING" id="1140003.OMY_00329"/>
<protein>
    <recommendedName>
        <fullName evidence="13">AraC family transcriptional regulator</fullName>
    </recommendedName>
</protein>
<accession>S0PF00</accession>
<dbReference type="Pfam" id="PF00072">
    <property type="entry name" value="Response_reg"/>
    <property type="match status" value="1"/>
</dbReference>
<dbReference type="GO" id="GO:0005737">
    <property type="term" value="C:cytoplasm"/>
    <property type="evidence" value="ECO:0007669"/>
    <property type="project" value="UniProtKB-SubCell"/>
</dbReference>
<evidence type="ECO:0000256" key="6">
    <source>
        <dbReference type="ARBA" id="ARBA00023125"/>
    </source>
</evidence>
<dbReference type="PANTHER" id="PTHR42713">
    <property type="entry name" value="HISTIDINE KINASE-RELATED"/>
    <property type="match status" value="1"/>
</dbReference>
<dbReference type="InterPro" id="IPR011006">
    <property type="entry name" value="CheY-like_superfamily"/>
</dbReference>
<dbReference type="PATRIC" id="fig|1140003.3.peg.323"/>
<dbReference type="InterPro" id="IPR001789">
    <property type="entry name" value="Sig_transdc_resp-reg_receiver"/>
</dbReference>
<dbReference type="eggNOG" id="COG4753">
    <property type="taxonomic scope" value="Bacteria"/>
</dbReference>
<dbReference type="SUPFAM" id="SSF46689">
    <property type="entry name" value="Homeodomain-like"/>
    <property type="match status" value="1"/>
</dbReference>
<reference evidence="11 12" key="1">
    <citation type="submission" date="2013-03" db="EMBL/GenBank/DDBJ databases">
        <title>The Genome Sequence of Enterococcus sulfureus ATCC_49903 (PacBio/Illumina hybrid assembly).</title>
        <authorList>
            <consortium name="The Broad Institute Genomics Platform"/>
            <consortium name="The Broad Institute Genome Sequencing Center for Infectious Disease"/>
            <person name="Earl A."/>
            <person name="Russ C."/>
            <person name="Gilmore M."/>
            <person name="Surin D."/>
            <person name="Walker B."/>
            <person name="Young S."/>
            <person name="Zeng Q."/>
            <person name="Gargeya S."/>
            <person name="Fitzgerald M."/>
            <person name="Haas B."/>
            <person name="Abouelleil A."/>
            <person name="Allen A.W."/>
            <person name="Alvarado L."/>
            <person name="Arachchi H.M."/>
            <person name="Berlin A.M."/>
            <person name="Chapman S.B."/>
            <person name="Gainer-Dewar J."/>
            <person name="Goldberg J."/>
            <person name="Griggs A."/>
            <person name="Gujja S."/>
            <person name="Hansen M."/>
            <person name="Howarth C."/>
            <person name="Imamovic A."/>
            <person name="Ireland A."/>
            <person name="Larimer J."/>
            <person name="McCowan C."/>
            <person name="Murphy C."/>
            <person name="Pearson M."/>
            <person name="Poon T.W."/>
            <person name="Priest M."/>
            <person name="Roberts A."/>
            <person name="Saif S."/>
            <person name="Shea T."/>
            <person name="Sisk P."/>
            <person name="Sykes S."/>
            <person name="Wortman J."/>
            <person name="Nusbaum C."/>
            <person name="Birren B."/>
        </authorList>
    </citation>
    <scope>NUCLEOTIDE SEQUENCE [LARGE SCALE GENOMIC DNA]</scope>
    <source>
        <strain evidence="11 12">ATCC 49903</strain>
    </source>
</reference>
<evidence type="ECO:0008006" key="13">
    <source>
        <dbReference type="Google" id="ProtNLM"/>
    </source>
</evidence>
<dbReference type="PROSITE" id="PS50110">
    <property type="entry name" value="RESPONSE_REGULATORY"/>
    <property type="match status" value="1"/>
</dbReference>
<comment type="subcellular location">
    <subcellularLocation>
        <location evidence="1">Cytoplasm</location>
    </subcellularLocation>
</comment>
<keyword evidence="12" id="KW-1185">Reference proteome</keyword>
<dbReference type="GO" id="GO:0000160">
    <property type="term" value="P:phosphorelay signal transduction system"/>
    <property type="evidence" value="ECO:0007669"/>
    <property type="project" value="UniProtKB-KW"/>
</dbReference>
<dbReference type="SUPFAM" id="SSF52172">
    <property type="entry name" value="CheY-like"/>
    <property type="match status" value="1"/>
</dbReference>
<dbReference type="RefSeq" id="WP_016184820.1">
    <property type="nucleotide sequence ID" value="NZ_ASWO01000001.1"/>
</dbReference>
<organism evidence="11 12">
    <name type="scientific">Enterococcus sulfureus ATCC 49903</name>
    <dbReference type="NCBI Taxonomy" id="1140003"/>
    <lineage>
        <taxon>Bacteria</taxon>
        <taxon>Bacillati</taxon>
        <taxon>Bacillota</taxon>
        <taxon>Bacilli</taxon>
        <taxon>Lactobacillales</taxon>
        <taxon>Enterococcaceae</taxon>
        <taxon>Enterococcus</taxon>
    </lineage>
</organism>
<dbReference type="Gene3D" id="3.40.50.2300">
    <property type="match status" value="1"/>
</dbReference>
<dbReference type="Gene3D" id="1.10.10.60">
    <property type="entry name" value="Homeodomain-like"/>
    <property type="match status" value="2"/>
</dbReference>
<dbReference type="SMART" id="SM00342">
    <property type="entry name" value="HTH_ARAC"/>
    <property type="match status" value="1"/>
</dbReference>
<dbReference type="InterPro" id="IPR020449">
    <property type="entry name" value="Tscrpt_reg_AraC-type_HTH"/>
</dbReference>
<dbReference type="InterPro" id="IPR018062">
    <property type="entry name" value="HTH_AraC-typ_CS"/>
</dbReference>
<keyword evidence="6" id="KW-0238">DNA-binding</keyword>
<dbReference type="Proteomes" id="UP000015961">
    <property type="component" value="Unassembled WGS sequence"/>
</dbReference>
<evidence type="ECO:0000256" key="5">
    <source>
        <dbReference type="ARBA" id="ARBA00023015"/>
    </source>
</evidence>
<evidence type="ECO:0000256" key="1">
    <source>
        <dbReference type="ARBA" id="ARBA00004496"/>
    </source>
</evidence>
<dbReference type="AlphaFoldDB" id="S0PF00"/>
<dbReference type="EMBL" id="ASWO01000001">
    <property type="protein sequence ID" value="EOT87268.1"/>
    <property type="molecule type" value="Genomic_DNA"/>
</dbReference>
<dbReference type="InterPro" id="IPR009057">
    <property type="entry name" value="Homeodomain-like_sf"/>
</dbReference>
<proteinExistence type="predicted"/>
<dbReference type="PROSITE" id="PS00041">
    <property type="entry name" value="HTH_ARAC_FAMILY_1"/>
    <property type="match status" value="1"/>
</dbReference>
<evidence type="ECO:0000259" key="10">
    <source>
        <dbReference type="PROSITE" id="PS50110"/>
    </source>
</evidence>
<dbReference type="InterPro" id="IPR051552">
    <property type="entry name" value="HptR"/>
</dbReference>
<dbReference type="Pfam" id="PF12833">
    <property type="entry name" value="HTH_18"/>
    <property type="match status" value="1"/>
</dbReference>
<feature type="domain" description="HTH araC/xylS-type" evidence="9">
    <location>
        <begin position="371"/>
        <end position="469"/>
    </location>
</feature>
<evidence type="ECO:0000256" key="4">
    <source>
        <dbReference type="ARBA" id="ARBA00023012"/>
    </source>
</evidence>
<evidence type="ECO:0000256" key="8">
    <source>
        <dbReference type="PROSITE-ProRule" id="PRU00169"/>
    </source>
</evidence>
<dbReference type="PROSITE" id="PS01124">
    <property type="entry name" value="HTH_ARAC_FAMILY_2"/>
    <property type="match status" value="1"/>
</dbReference>
<gene>
    <name evidence="11" type="ORF">I573_00324</name>
</gene>
<dbReference type="PRINTS" id="PR00032">
    <property type="entry name" value="HTHARAC"/>
</dbReference>
<keyword evidence="3 8" id="KW-0597">Phosphoprotein</keyword>
<comment type="caution">
    <text evidence="11">The sequence shown here is derived from an EMBL/GenBank/DDBJ whole genome shotgun (WGS) entry which is preliminary data.</text>
</comment>
<sequence>MYRAMLVDDEYMILEGLTQLIPWQELGFTIVKTARSAKEALEYLVDHRVEFILSDITMPEMSGLEMIEQIKQLDPAIEIMCLSGYQEFDYVREGMKLGIVDYLVKPVDRTELYEQVAHIKRLLDQKVQKDQHERAEAIHRWIQDELNDAEFLRLVPDPKQQVGPFTVLGIESDEATLARFVETLVSCHQEYYRLQQNRLVCVWIGDITQQEKQRLSQYEHLAIGETVSDWENVYESYEKIIQKEQLARFYPDLLPSRSGFTTGSIDEEFSFLAFNKSLMIGDYHTIQHELEHIFDEVIQKQLPPEDTKFIAFLIFNDLLRQFPAQIMEFYDDMIQHIRMSDTVYQLRTLLEETLIALYHKKTKKVFSEVTQSIISLTKARYQEELTLKLIADELHLNVVYIGQVFKKEMQVTFAQYLNQVRIKKAQELLLNSNQNINEIADAIGYNNTTYFSKMFKKLTGLTPKEFREHYQTIEYEFIEE</sequence>
<dbReference type="SMART" id="SM00448">
    <property type="entry name" value="REC"/>
    <property type="match status" value="1"/>
</dbReference>
<keyword evidence="2" id="KW-0963">Cytoplasm</keyword>
<name>S0PF00_9ENTE</name>